<dbReference type="InterPro" id="IPR016024">
    <property type="entry name" value="ARM-type_fold"/>
</dbReference>
<keyword evidence="10" id="KW-1185">Reference proteome</keyword>
<dbReference type="PANTHER" id="PTHR24363">
    <property type="entry name" value="SERINE/THREONINE PROTEIN KINASE"/>
    <property type="match status" value="1"/>
</dbReference>
<evidence type="ECO:0000313" key="9">
    <source>
        <dbReference type="EMBL" id="GCB80197.1"/>
    </source>
</evidence>
<keyword evidence="2" id="KW-0723">Serine/threonine-protein kinase</keyword>
<accession>A0A401Q4A6</accession>
<dbReference type="OrthoDB" id="248923at2759"/>
<evidence type="ECO:0000256" key="5">
    <source>
        <dbReference type="ARBA" id="ARBA00022777"/>
    </source>
</evidence>
<evidence type="ECO:0000256" key="8">
    <source>
        <dbReference type="ARBA" id="ARBA00048679"/>
    </source>
</evidence>
<dbReference type="GO" id="GO:0005524">
    <property type="term" value="F:ATP binding"/>
    <property type="evidence" value="ECO:0007669"/>
    <property type="project" value="UniProtKB-KW"/>
</dbReference>
<dbReference type="STRING" id="75743.A0A401Q4A6"/>
<proteinExistence type="predicted"/>
<comment type="catalytic activity">
    <reaction evidence="8">
        <text>L-seryl-[protein] + ATP = O-phospho-L-seryl-[protein] + ADP + H(+)</text>
        <dbReference type="Rhea" id="RHEA:17989"/>
        <dbReference type="Rhea" id="RHEA-COMP:9863"/>
        <dbReference type="Rhea" id="RHEA-COMP:11604"/>
        <dbReference type="ChEBI" id="CHEBI:15378"/>
        <dbReference type="ChEBI" id="CHEBI:29999"/>
        <dbReference type="ChEBI" id="CHEBI:30616"/>
        <dbReference type="ChEBI" id="CHEBI:83421"/>
        <dbReference type="ChEBI" id="CHEBI:456216"/>
        <dbReference type="EC" id="2.7.11.1"/>
    </reaction>
</comment>
<gene>
    <name evidence="9" type="ORF">scyTo_0017101</name>
</gene>
<evidence type="ECO:0000256" key="1">
    <source>
        <dbReference type="ARBA" id="ARBA00012513"/>
    </source>
</evidence>
<keyword evidence="5" id="KW-0418">Kinase</keyword>
<dbReference type="Gene3D" id="1.25.10.10">
    <property type="entry name" value="Leucine-rich Repeat Variant"/>
    <property type="match status" value="1"/>
</dbReference>
<dbReference type="GO" id="GO:0004674">
    <property type="term" value="F:protein serine/threonine kinase activity"/>
    <property type="evidence" value="ECO:0007669"/>
    <property type="project" value="UniProtKB-KW"/>
</dbReference>
<evidence type="ECO:0000256" key="3">
    <source>
        <dbReference type="ARBA" id="ARBA00022679"/>
    </source>
</evidence>
<organism evidence="9 10">
    <name type="scientific">Scyliorhinus torazame</name>
    <name type="common">Cloudy catshark</name>
    <name type="synonym">Catulus torazame</name>
    <dbReference type="NCBI Taxonomy" id="75743"/>
    <lineage>
        <taxon>Eukaryota</taxon>
        <taxon>Metazoa</taxon>
        <taxon>Chordata</taxon>
        <taxon>Craniata</taxon>
        <taxon>Vertebrata</taxon>
        <taxon>Chondrichthyes</taxon>
        <taxon>Elasmobranchii</taxon>
        <taxon>Galeomorphii</taxon>
        <taxon>Galeoidea</taxon>
        <taxon>Carcharhiniformes</taxon>
        <taxon>Scyliorhinidae</taxon>
        <taxon>Scyliorhinus</taxon>
    </lineage>
</organism>
<comment type="caution">
    <text evidence="9">The sequence shown here is derived from an EMBL/GenBank/DDBJ whole genome shotgun (WGS) entry which is preliminary data.</text>
</comment>
<evidence type="ECO:0000256" key="4">
    <source>
        <dbReference type="ARBA" id="ARBA00022741"/>
    </source>
</evidence>
<sequence>MPDKESPSSNSETEMDILPPLEENAFEQLIRIIRKDWKYMNFILEKLHVEKKYTVNLCNLVQLMLEPDPAVRTSVTALLDLQYVKESLVICGSWLSGKKKSPVGTEQVPFREGIDKLLEFMLVEIDVEEIQKIALKYIAYLLYESEVLESSERMVPVLISIMKHHKDCLELQARVCRILLKFAMKATEDSIEEGVLFSDTVINAILPIMESRQKFVELQQIICNLLMVLAGSEAAGKLIGMANGIQTIMRTLRIYIDNSHVCIPCCGALWSLVVISESQAVFPTIN</sequence>
<evidence type="ECO:0000256" key="2">
    <source>
        <dbReference type="ARBA" id="ARBA00022527"/>
    </source>
</evidence>
<dbReference type="AlphaFoldDB" id="A0A401Q4A6"/>
<evidence type="ECO:0000313" key="10">
    <source>
        <dbReference type="Proteomes" id="UP000288216"/>
    </source>
</evidence>
<dbReference type="Proteomes" id="UP000288216">
    <property type="component" value="Unassembled WGS sequence"/>
</dbReference>
<evidence type="ECO:0000256" key="7">
    <source>
        <dbReference type="ARBA" id="ARBA00047899"/>
    </source>
</evidence>
<dbReference type="InterPro" id="IPR011989">
    <property type="entry name" value="ARM-like"/>
</dbReference>
<keyword evidence="3" id="KW-0808">Transferase</keyword>
<keyword evidence="4" id="KW-0547">Nucleotide-binding</keyword>
<name>A0A401Q4A6_SCYTO</name>
<dbReference type="EC" id="2.7.11.1" evidence="1"/>
<dbReference type="SUPFAM" id="SSF48371">
    <property type="entry name" value="ARM repeat"/>
    <property type="match status" value="1"/>
</dbReference>
<dbReference type="PANTHER" id="PTHR24363:SF0">
    <property type="entry name" value="SERINE_THREONINE KINASE LIKE DOMAIN CONTAINING 1"/>
    <property type="match status" value="1"/>
</dbReference>
<protein>
    <recommendedName>
        <fullName evidence="1">non-specific serine/threonine protein kinase</fullName>
        <ecNumber evidence="1">2.7.11.1</ecNumber>
    </recommendedName>
</protein>
<comment type="catalytic activity">
    <reaction evidence="7">
        <text>L-threonyl-[protein] + ATP = O-phospho-L-threonyl-[protein] + ADP + H(+)</text>
        <dbReference type="Rhea" id="RHEA:46608"/>
        <dbReference type="Rhea" id="RHEA-COMP:11060"/>
        <dbReference type="Rhea" id="RHEA-COMP:11605"/>
        <dbReference type="ChEBI" id="CHEBI:15378"/>
        <dbReference type="ChEBI" id="CHEBI:30013"/>
        <dbReference type="ChEBI" id="CHEBI:30616"/>
        <dbReference type="ChEBI" id="CHEBI:61977"/>
        <dbReference type="ChEBI" id="CHEBI:456216"/>
        <dbReference type="EC" id="2.7.11.1"/>
    </reaction>
</comment>
<reference evidence="9 10" key="1">
    <citation type="journal article" date="2018" name="Nat. Ecol. Evol.">
        <title>Shark genomes provide insights into elasmobranch evolution and the origin of vertebrates.</title>
        <authorList>
            <person name="Hara Y"/>
            <person name="Yamaguchi K"/>
            <person name="Onimaru K"/>
            <person name="Kadota M"/>
            <person name="Koyanagi M"/>
            <person name="Keeley SD"/>
            <person name="Tatsumi K"/>
            <person name="Tanaka K"/>
            <person name="Motone F"/>
            <person name="Kageyama Y"/>
            <person name="Nozu R"/>
            <person name="Adachi N"/>
            <person name="Nishimura O"/>
            <person name="Nakagawa R"/>
            <person name="Tanegashima C"/>
            <person name="Kiyatake I"/>
            <person name="Matsumoto R"/>
            <person name="Murakumo K"/>
            <person name="Nishida K"/>
            <person name="Terakita A"/>
            <person name="Kuratani S"/>
            <person name="Sato K"/>
            <person name="Hyodo S Kuraku.S."/>
        </authorList>
    </citation>
    <scope>NUCLEOTIDE SEQUENCE [LARGE SCALE GENOMIC DNA]</scope>
</reference>
<keyword evidence="6" id="KW-0067">ATP-binding</keyword>
<evidence type="ECO:0000256" key="6">
    <source>
        <dbReference type="ARBA" id="ARBA00022840"/>
    </source>
</evidence>
<dbReference type="EMBL" id="BFAA01010835">
    <property type="protein sequence ID" value="GCB80197.1"/>
    <property type="molecule type" value="Genomic_DNA"/>
</dbReference>